<dbReference type="PANTHER" id="PTHR43552">
    <property type="entry name" value="DIAMINOBUTYRATE--2-OXOGLUTARATE AMINOTRANSFERASE"/>
    <property type="match status" value="1"/>
</dbReference>
<comment type="function">
    <text evidence="2 12">Catalyzes reversively the conversion of L-aspartate beta-semialdehyde (ASA) to L-2,4-diaminobutyrate (DABA) by transamination with L-glutamate.</text>
</comment>
<evidence type="ECO:0000256" key="9">
    <source>
        <dbReference type="ARBA" id="ARBA00022898"/>
    </source>
</evidence>
<keyword evidence="7 12" id="KW-0032">Aminotransferase</keyword>
<evidence type="ECO:0000256" key="7">
    <source>
        <dbReference type="ARBA" id="ARBA00022576"/>
    </source>
</evidence>
<dbReference type="GO" id="GO:0045303">
    <property type="term" value="F:diaminobutyrate-2-oxoglutarate transaminase activity"/>
    <property type="evidence" value="ECO:0007669"/>
    <property type="project" value="UniProtKB-EC"/>
</dbReference>
<evidence type="ECO:0000256" key="2">
    <source>
        <dbReference type="ARBA" id="ARBA00002189"/>
    </source>
</evidence>
<evidence type="ECO:0000256" key="3">
    <source>
        <dbReference type="ARBA" id="ARBA00004946"/>
    </source>
</evidence>
<evidence type="ECO:0000256" key="5">
    <source>
        <dbReference type="ARBA" id="ARBA00013155"/>
    </source>
</evidence>
<dbReference type="Gene3D" id="3.90.1150.10">
    <property type="entry name" value="Aspartate Aminotransferase, domain 1"/>
    <property type="match status" value="1"/>
</dbReference>
<proteinExistence type="inferred from homology"/>
<comment type="similarity">
    <text evidence="4 11">Belongs to the class-III pyridoxal-phosphate-dependent aminotransferase family.</text>
</comment>
<dbReference type="InterPro" id="IPR004637">
    <property type="entry name" value="Dat"/>
</dbReference>
<sequence length="437" mass="48299">MHIFEQVESNVRSYCRSFPVVFDRAKDEWLYTDSGDPYLDFFSGAGALNYGHNPSYLKEHLIEYVQSDGIVHGLDMYTRAKEAFLEAFVSGVLEPSGLHYKVQFCGATGTNAVEAALKLARKVKGRNGIFSFMGGFHGMSLGSLSVTSNQAHRAGAGMPLHDVTFFPYDDAAQLNGLDSMAYMEYVLTDSHSGVDKPAAVIFETIQAEGGIRVASAAWMQRLRKLCDDHDILLICDDIQVGCGRTGPFLSFERAGIVPDIVMLSKSISGYGLPMSMLLMKPELDIWKPGEHNGTFRGNQLAFITGKAALEWRKEVNLQALTVHNETVIREFLSHNIQSLHPDIEVRGMGMIWGIDLARLEGEDRYHVLTASIAAACFEQGLVIERAGRNGSVLKIMPPLTIEKESLKQGLTMIESAITLVMNERSLPHLHPEPSINM</sequence>
<dbReference type="PIRSF" id="PIRSF000521">
    <property type="entry name" value="Transaminase_4ab_Lys_Orn"/>
    <property type="match status" value="1"/>
</dbReference>
<evidence type="ECO:0000313" key="13">
    <source>
        <dbReference type="EMBL" id="MFD2672427.1"/>
    </source>
</evidence>
<name>A0ABW5RBT6_9BACL</name>
<dbReference type="InterPro" id="IPR015421">
    <property type="entry name" value="PyrdxlP-dep_Trfase_major"/>
</dbReference>
<dbReference type="PANTHER" id="PTHR43552:SF2">
    <property type="entry name" value="DIAMINOBUTYRATE--2-OXOGLUTARATE TRANSAMINASE"/>
    <property type="match status" value="1"/>
</dbReference>
<gene>
    <name evidence="13" type="primary">ectB</name>
    <name evidence="13" type="ORF">ACFSUC_12710</name>
</gene>
<keyword evidence="14" id="KW-1185">Reference proteome</keyword>
<evidence type="ECO:0000313" key="14">
    <source>
        <dbReference type="Proteomes" id="UP001597497"/>
    </source>
</evidence>
<dbReference type="InterPro" id="IPR015424">
    <property type="entry name" value="PyrdxlP-dep_Trfase"/>
</dbReference>
<comment type="catalytic activity">
    <reaction evidence="10 12">
        <text>L-2,4-diaminobutanoate + 2-oxoglutarate = L-aspartate 4-semialdehyde + L-glutamate</text>
        <dbReference type="Rhea" id="RHEA:11160"/>
        <dbReference type="ChEBI" id="CHEBI:16810"/>
        <dbReference type="ChEBI" id="CHEBI:29985"/>
        <dbReference type="ChEBI" id="CHEBI:58761"/>
        <dbReference type="ChEBI" id="CHEBI:537519"/>
        <dbReference type="EC" id="2.6.1.76"/>
    </reaction>
</comment>
<evidence type="ECO:0000256" key="6">
    <source>
        <dbReference type="ARBA" id="ARBA00014798"/>
    </source>
</evidence>
<keyword evidence="9 11" id="KW-0663">Pyridoxal phosphate</keyword>
<comment type="pathway">
    <text evidence="3 12">Amine and polyamine biosynthesis; ectoine biosynthesis; L-ectoine from L-aspartate 4-semialdehyde: step 1/3.</text>
</comment>
<dbReference type="InterPro" id="IPR005814">
    <property type="entry name" value="Aminotrans_3"/>
</dbReference>
<dbReference type="Proteomes" id="UP001597497">
    <property type="component" value="Unassembled WGS sequence"/>
</dbReference>
<evidence type="ECO:0000256" key="8">
    <source>
        <dbReference type="ARBA" id="ARBA00022679"/>
    </source>
</evidence>
<dbReference type="InterPro" id="IPR049704">
    <property type="entry name" value="Aminotrans_3_PPA_site"/>
</dbReference>
<dbReference type="InterPro" id="IPR012773">
    <property type="entry name" value="Ectoine_EctB"/>
</dbReference>
<dbReference type="Pfam" id="PF00202">
    <property type="entry name" value="Aminotran_3"/>
    <property type="match status" value="1"/>
</dbReference>
<dbReference type="PROSITE" id="PS00600">
    <property type="entry name" value="AA_TRANSFER_CLASS_3"/>
    <property type="match status" value="1"/>
</dbReference>
<evidence type="ECO:0000256" key="4">
    <source>
        <dbReference type="ARBA" id="ARBA00008954"/>
    </source>
</evidence>
<dbReference type="RefSeq" id="WP_379929989.1">
    <property type="nucleotide sequence ID" value="NZ_JBHUMM010000037.1"/>
</dbReference>
<accession>A0ABW5RBT6</accession>
<evidence type="ECO:0000256" key="11">
    <source>
        <dbReference type="RuleBase" id="RU003560"/>
    </source>
</evidence>
<keyword evidence="8 12" id="KW-0808">Transferase</keyword>
<dbReference type="NCBIfam" id="TIGR02407">
    <property type="entry name" value="ectoine_ectB"/>
    <property type="match status" value="1"/>
</dbReference>
<dbReference type="NCBIfam" id="TIGR00709">
    <property type="entry name" value="dat"/>
    <property type="match status" value="1"/>
</dbReference>
<dbReference type="EC" id="2.6.1.76" evidence="5 12"/>
<evidence type="ECO:0000256" key="10">
    <source>
        <dbReference type="ARBA" id="ARBA00049111"/>
    </source>
</evidence>
<dbReference type="CDD" id="cd00610">
    <property type="entry name" value="OAT_like"/>
    <property type="match status" value="1"/>
</dbReference>
<comment type="cofactor">
    <cofactor evidence="1 12">
        <name>pyridoxal 5'-phosphate</name>
        <dbReference type="ChEBI" id="CHEBI:597326"/>
    </cofactor>
</comment>
<organism evidence="13 14">
    <name type="scientific">Marinicrinis sediminis</name>
    <dbReference type="NCBI Taxonomy" id="1652465"/>
    <lineage>
        <taxon>Bacteria</taxon>
        <taxon>Bacillati</taxon>
        <taxon>Bacillota</taxon>
        <taxon>Bacilli</taxon>
        <taxon>Bacillales</taxon>
        <taxon>Paenibacillaceae</taxon>
    </lineage>
</organism>
<dbReference type="Gene3D" id="3.40.640.10">
    <property type="entry name" value="Type I PLP-dependent aspartate aminotransferase-like (Major domain)"/>
    <property type="match status" value="1"/>
</dbReference>
<dbReference type="EMBL" id="JBHUMM010000037">
    <property type="protein sequence ID" value="MFD2672427.1"/>
    <property type="molecule type" value="Genomic_DNA"/>
</dbReference>
<dbReference type="InterPro" id="IPR015422">
    <property type="entry name" value="PyrdxlP-dep_Trfase_small"/>
</dbReference>
<reference evidence="14" key="1">
    <citation type="journal article" date="2019" name="Int. J. Syst. Evol. Microbiol.">
        <title>The Global Catalogue of Microorganisms (GCM) 10K type strain sequencing project: providing services to taxonomists for standard genome sequencing and annotation.</title>
        <authorList>
            <consortium name="The Broad Institute Genomics Platform"/>
            <consortium name="The Broad Institute Genome Sequencing Center for Infectious Disease"/>
            <person name="Wu L."/>
            <person name="Ma J."/>
        </authorList>
    </citation>
    <scope>NUCLEOTIDE SEQUENCE [LARGE SCALE GENOMIC DNA]</scope>
    <source>
        <strain evidence="14">KCTC 33676</strain>
    </source>
</reference>
<dbReference type="NCBIfam" id="NF006733">
    <property type="entry name" value="PRK09264.1"/>
    <property type="match status" value="1"/>
</dbReference>
<comment type="caution">
    <text evidence="13">The sequence shown here is derived from an EMBL/GenBank/DDBJ whole genome shotgun (WGS) entry which is preliminary data.</text>
</comment>
<dbReference type="SUPFAM" id="SSF53383">
    <property type="entry name" value="PLP-dependent transferases"/>
    <property type="match status" value="1"/>
</dbReference>
<evidence type="ECO:0000256" key="12">
    <source>
        <dbReference type="RuleBase" id="RU365034"/>
    </source>
</evidence>
<protein>
    <recommendedName>
        <fullName evidence="6 12">Diaminobutyrate--2-oxoglutarate transaminase</fullName>
        <ecNumber evidence="5 12">2.6.1.76</ecNumber>
    </recommendedName>
    <alternativeName>
        <fullName evidence="12">DABA aminotransferase</fullName>
    </alternativeName>
</protein>
<evidence type="ECO:0000256" key="1">
    <source>
        <dbReference type="ARBA" id="ARBA00001933"/>
    </source>
</evidence>